<name>A0A4R6RLP9_9HYPH</name>
<keyword evidence="4" id="KW-1185">Reference proteome</keyword>
<dbReference type="InterPro" id="IPR010895">
    <property type="entry name" value="CHRD"/>
</dbReference>
<gene>
    <name evidence="3" type="ORF">EDD54_0545</name>
</gene>
<dbReference type="Pfam" id="PF07452">
    <property type="entry name" value="CHRD"/>
    <property type="match status" value="1"/>
</dbReference>
<comment type="caution">
    <text evidence="3">The sequence shown here is derived from an EMBL/GenBank/DDBJ whole genome shotgun (WGS) entry which is preliminary data.</text>
</comment>
<evidence type="ECO:0000313" key="4">
    <source>
        <dbReference type="Proteomes" id="UP000294547"/>
    </source>
</evidence>
<evidence type="ECO:0000259" key="2">
    <source>
        <dbReference type="SMART" id="SM00754"/>
    </source>
</evidence>
<dbReference type="AlphaFoldDB" id="A0A4R6RLP9"/>
<evidence type="ECO:0000256" key="1">
    <source>
        <dbReference type="SAM" id="SignalP"/>
    </source>
</evidence>
<dbReference type="EMBL" id="SNXY01000006">
    <property type="protein sequence ID" value="TDP86666.1"/>
    <property type="molecule type" value="Genomic_DNA"/>
</dbReference>
<feature type="chain" id="PRO_5020975625" evidence="1">
    <location>
        <begin position="25"/>
        <end position="143"/>
    </location>
</feature>
<accession>A0A4R6RLP9</accession>
<proteinExistence type="predicted"/>
<evidence type="ECO:0000313" key="3">
    <source>
        <dbReference type="EMBL" id="TDP86666.1"/>
    </source>
</evidence>
<dbReference type="SMART" id="SM00754">
    <property type="entry name" value="CHRD"/>
    <property type="match status" value="1"/>
</dbReference>
<dbReference type="RefSeq" id="WP_126536811.1">
    <property type="nucleotide sequence ID" value="NZ_BSPM01000008.1"/>
</dbReference>
<feature type="signal peptide" evidence="1">
    <location>
        <begin position="1"/>
        <end position="24"/>
    </location>
</feature>
<reference evidence="3 4" key="1">
    <citation type="submission" date="2019-03" db="EMBL/GenBank/DDBJ databases">
        <title>Genomic Encyclopedia of Type Strains, Phase IV (KMG-IV): sequencing the most valuable type-strain genomes for metagenomic binning, comparative biology and taxonomic classification.</title>
        <authorList>
            <person name="Goeker M."/>
        </authorList>
    </citation>
    <scope>NUCLEOTIDE SEQUENCE [LARGE SCALE GENOMIC DNA]</scope>
    <source>
        <strain evidence="3 4">DSM 102969</strain>
    </source>
</reference>
<protein>
    <submittedName>
        <fullName evidence="3">CHRD domain-containing protein</fullName>
    </submittedName>
</protein>
<organism evidence="3 4">
    <name type="scientific">Oharaeibacter diazotrophicus</name>
    <dbReference type="NCBI Taxonomy" id="1920512"/>
    <lineage>
        <taxon>Bacteria</taxon>
        <taxon>Pseudomonadati</taxon>
        <taxon>Pseudomonadota</taxon>
        <taxon>Alphaproteobacteria</taxon>
        <taxon>Hyphomicrobiales</taxon>
        <taxon>Pleomorphomonadaceae</taxon>
        <taxon>Oharaeibacter</taxon>
    </lineage>
</organism>
<sequence>MTSTLKAAAAATVLLLISPTLALADDAFAVMVGAYQVGLAGSVKGHGTATLTKVNNNTICWGVTVFGLDTPTELHIHKGIAGANGDVAIALTPPTAGNPGAASGCLAVVDSNLVKEIFEHPQRYYVNLHTTKFPEGAIRGQLF</sequence>
<dbReference type="Proteomes" id="UP000294547">
    <property type="component" value="Unassembled WGS sequence"/>
</dbReference>
<feature type="domain" description="CHRD" evidence="2">
    <location>
        <begin position="26"/>
        <end position="143"/>
    </location>
</feature>
<dbReference type="OrthoDB" id="571052at2"/>
<keyword evidence="1" id="KW-0732">Signal</keyword>